<evidence type="ECO:0000313" key="1">
    <source>
        <dbReference type="EMBL" id="EGO20598.1"/>
    </source>
</evidence>
<dbReference type="HOGENOM" id="CLU_3015635_0_0_1"/>
<reference evidence="1" key="1">
    <citation type="submission" date="2011-04" db="EMBL/GenBank/DDBJ databases">
        <title>Evolution of plant cell wall degrading machinery underlies the functional diversity of forest fungi.</title>
        <authorList>
            <consortium name="US DOE Joint Genome Institute (JGI-PGF)"/>
            <person name="Eastwood D.C."/>
            <person name="Floudas D."/>
            <person name="Binder M."/>
            <person name="Majcherczyk A."/>
            <person name="Schneider P."/>
            <person name="Aerts A."/>
            <person name="Asiegbu F.O."/>
            <person name="Baker S.E."/>
            <person name="Barry K."/>
            <person name="Bendiksby M."/>
            <person name="Blumentritt M."/>
            <person name="Coutinho P.M."/>
            <person name="Cullen D."/>
            <person name="Cullen D."/>
            <person name="Gathman A."/>
            <person name="Goodell B."/>
            <person name="Henrissat B."/>
            <person name="Ihrmark K."/>
            <person name="Kauserud H."/>
            <person name="Kohler A."/>
            <person name="LaButti K."/>
            <person name="Lapidus A."/>
            <person name="Lavin J.L."/>
            <person name="Lee Y.-H."/>
            <person name="Lindquist E."/>
            <person name="Lilly W."/>
            <person name="Lucas S."/>
            <person name="Morin E."/>
            <person name="Murat C."/>
            <person name="Oguiza J.A."/>
            <person name="Park J."/>
            <person name="Pisabarro A.G."/>
            <person name="Riley R."/>
            <person name="Rosling A."/>
            <person name="Salamov A."/>
            <person name="Schmidt O."/>
            <person name="Schmutz J."/>
            <person name="Skrede I."/>
            <person name="Stenlid J."/>
            <person name="Wiebenga A."/>
            <person name="Xie X."/>
            <person name="Kues U."/>
            <person name="Hibbett D.S."/>
            <person name="Hoffmeister D."/>
            <person name="Hogberg N."/>
            <person name="Martin F."/>
            <person name="Grigoriev I.V."/>
            <person name="Watkinson S.C."/>
        </authorList>
    </citation>
    <scope>NUCLEOTIDE SEQUENCE</scope>
    <source>
        <strain evidence="1">S7.9</strain>
    </source>
</reference>
<dbReference type="Proteomes" id="UP000008064">
    <property type="component" value="Unassembled WGS sequence"/>
</dbReference>
<dbReference type="AlphaFoldDB" id="F8P840"/>
<dbReference type="KEGG" id="sla:SERLADRAFT_399621"/>
<dbReference type="GeneID" id="18811964"/>
<organism>
    <name type="scientific">Serpula lacrymans var. lacrymans (strain S7.9)</name>
    <name type="common">Dry rot fungus</name>
    <dbReference type="NCBI Taxonomy" id="578457"/>
    <lineage>
        <taxon>Eukaryota</taxon>
        <taxon>Fungi</taxon>
        <taxon>Dikarya</taxon>
        <taxon>Basidiomycota</taxon>
        <taxon>Agaricomycotina</taxon>
        <taxon>Agaricomycetes</taxon>
        <taxon>Agaricomycetidae</taxon>
        <taxon>Boletales</taxon>
        <taxon>Coniophorineae</taxon>
        <taxon>Serpulaceae</taxon>
        <taxon>Serpula</taxon>
    </lineage>
</organism>
<sequence>MLLSPCLSFVAFFSCQPCLRLHNHYALEVVVTNTCGQQPRNAATTYNSRSFNLLIF</sequence>
<dbReference type="EMBL" id="GL945440">
    <property type="protein sequence ID" value="EGO20598.1"/>
    <property type="molecule type" value="Genomic_DNA"/>
</dbReference>
<proteinExistence type="predicted"/>
<name>F8P840_SERL9</name>
<protein>
    <submittedName>
        <fullName evidence="1">Uncharacterized protein</fullName>
    </submittedName>
</protein>
<dbReference type="RefSeq" id="XP_007322564.1">
    <property type="nucleotide sequence ID" value="XM_007322502.1"/>
</dbReference>
<accession>F8P840</accession>
<gene>
    <name evidence="1" type="ORF">SERLADRAFT_399621</name>
</gene>